<feature type="transmembrane region" description="Helical" evidence="1">
    <location>
        <begin position="510"/>
        <end position="528"/>
    </location>
</feature>
<proteinExistence type="predicted"/>
<evidence type="ECO:0000313" key="2">
    <source>
        <dbReference type="EMBL" id="AYV77196.1"/>
    </source>
</evidence>
<gene>
    <name evidence="2" type="ORF">Barrevirus18_10</name>
</gene>
<keyword evidence="1" id="KW-0472">Membrane</keyword>
<name>A0A3G4ZQM5_9VIRU</name>
<dbReference type="EMBL" id="MK072015">
    <property type="protein sequence ID" value="AYV77196.1"/>
    <property type="molecule type" value="Genomic_DNA"/>
</dbReference>
<dbReference type="PANTHER" id="PTHR42923:SF46">
    <property type="entry name" value="AMINE OXIDASE"/>
    <property type="match status" value="1"/>
</dbReference>
<reference evidence="2" key="1">
    <citation type="submission" date="2018-10" db="EMBL/GenBank/DDBJ databases">
        <title>Hidden diversity of soil giant viruses.</title>
        <authorList>
            <person name="Schulz F."/>
            <person name="Alteio L."/>
            <person name="Goudeau D."/>
            <person name="Ryan E.M."/>
            <person name="Malmstrom R.R."/>
            <person name="Blanchard J."/>
            <person name="Woyke T."/>
        </authorList>
    </citation>
    <scope>NUCLEOTIDE SEQUENCE</scope>
    <source>
        <strain evidence="2">BAV1</strain>
    </source>
</reference>
<dbReference type="InterPro" id="IPR036188">
    <property type="entry name" value="FAD/NAD-bd_sf"/>
</dbReference>
<dbReference type="PANTHER" id="PTHR42923">
    <property type="entry name" value="PROTOPORPHYRINOGEN OXIDASE"/>
    <property type="match status" value="1"/>
</dbReference>
<dbReference type="Gene3D" id="3.50.50.60">
    <property type="entry name" value="FAD/NAD(P)-binding domain"/>
    <property type="match status" value="1"/>
</dbReference>
<keyword evidence="1" id="KW-0812">Transmembrane</keyword>
<evidence type="ECO:0000256" key="1">
    <source>
        <dbReference type="SAM" id="Phobius"/>
    </source>
</evidence>
<protein>
    <recommendedName>
        <fullName evidence="3">Amine oxidase domain-containing protein</fullName>
    </recommendedName>
</protein>
<keyword evidence="1" id="KW-1133">Transmembrane helix</keyword>
<accession>A0A3G4ZQM5</accession>
<sequence>MSVYRVKQMNNIKPCGKVSIFGAGIGGLTVAHYLTPYAESIDIYEKNSIAGGLARSEDINKNECDTTEISWRVYFHFYKNLFDMMKEIPSYDGQSVFSHLTKYHNIFIPDKSTFSLLTPYQKWKIATTFALSKERLDSYDDIPWRTFIGTDTAEIPQWLGMDRFKGSTVSVQRIGFEQALRKGNKEDYVLDNPTNKVWFDPWTKDLEKRGIRFHFNSPITSISVEPNTKNIIGAMANQTEIKSDLYIVALPIEVIANLIPTMVPLAKELSVLAKQIQVAFQFHIETVGNKVISFGNRNGNPYNSFLIRNSPWALIIESKTISWITNSTCKTNQWSITACQANVPGILIKKPLIYCTEDEAVSEIIAQLINDSSLIKYLQNENPDMDIVSLVKSAKWTNKKEITISTYKFNNNGLQTDEPKFSNNTTTKRLRPHIYLGPNAFLATAYTSETIDIFSMEAATISGKLVAATIMKQLGHPNIKFPELPERPFPILNVFREADRILFLNDLPDIITFLMIIIIFIIVIYIIYKFIIV</sequence>
<dbReference type="PRINTS" id="PR00419">
    <property type="entry name" value="ADXRDTASE"/>
</dbReference>
<dbReference type="SUPFAM" id="SSF51905">
    <property type="entry name" value="FAD/NAD(P)-binding domain"/>
    <property type="match status" value="1"/>
</dbReference>
<organism evidence="2">
    <name type="scientific">Barrevirus sp</name>
    <dbReference type="NCBI Taxonomy" id="2487763"/>
    <lineage>
        <taxon>Viruses</taxon>
        <taxon>Varidnaviria</taxon>
        <taxon>Bamfordvirae</taxon>
        <taxon>Nucleocytoviricota</taxon>
        <taxon>Megaviricetes</taxon>
        <taxon>Imitervirales</taxon>
        <taxon>Mimiviridae</taxon>
        <taxon>Klosneuvirinae</taxon>
    </lineage>
</organism>
<dbReference type="InterPro" id="IPR050464">
    <property type="entry name" value="Zeta_carotene_desat/Oxidored"/>
</dbReference>
<evidence type="ECO:0008006" key="3">
    <source>
        <dbReference type="Google" id="ProtNLM"/>
    </source>
</evidence>
<dbReference type="GO" id="GO:0016491">
    <property type="term" value="F:oxidoreductase activity"/>
    <property type="evidence" value="ECO:0007669"/>
    <property type="project" value="TreeGrafter"/>
</dbReference>
<dbReference type="Pfam" id="PF13450">
    <property type="entry name" value="NAD_binding_8"/>
    <property type="match status" value="1"/>
</dbReference>